<gene>
    <name evidence="1" type="ORF">LCGC14_2730630</name>
</gene>
<reference evidence="1" key="1">
    <citation type="journal article" date="2015" name="Nature">
        <title>Complex archaea that bridge the gap between prokaryotes and eukaryotes.</title>
        <authorList>
            <person name="Spang A."/>
            <person name="Saw J.H."/>
            <person name="Jorgensen S.L."/>
            <person name="Zaremba-Niedzwiedzka K."/>
            <person name="Martijn J."/>
            <person name="Lind A.E."/>
            <person name="van Eijk R."/>
            <person name="Schleper C."/>
            <person name="Guy L."/>
            <person name="Ettema T.J."/>
        </authorList>
    </citation>
    <scope>NUCLEOTIDE SEQUENCE</scope>
</reference>
<comment type="caution">
    <text evidence="1">The sequence shown here is derived from an EMBL/GenBank/DDBJ whole genome shotgun (WGS) entry which is preliminary data.</text>
</comment>
<sequence length="129" mass="14962">WIGDREWGNMGVIENREDGTSVDHSQYGDYHFDEKGNLTTFRPVSKLNYLIQQVGVQKVIEMVGFDIVDEFGKYKIISLDLGGDRRYYLRMVNPSTKEIHYEGVPNDCNSVEKAIKWRNQSNELPEDLT</sequence>
<dbReference type="EMBL" id="LAZR01049420">
    <property type="protein sequence ID" value="KKK89686.1"/>
    <property type="molecule type" value="Genomic_DNA"/>
</dbReference>
<accession>A0A0F9BZ28</accession>
<feature type="non-terminal residue" evidence="1">
    <location>
        <position position="1"/>
    </location>
</feature>
<organism evidence="1">
    <name type="scientific">marine sediment metagenome</name>
    <dbReference type="NCBI Taxonomy" id="412755"/>
    <lineage>
        <taxon>unclassified sequences</taxon>
        <taxon>metagenomes</taxon>
        <taxon>ecological metagenomes</taxon>
    </lineage>
</organism>
<evidence type="ECO:0000313" key="1">
    <source>
        <dbReference type="EMBL" id="KKK89686.1"/>
    </source>
</evidence>
<dbReference type="AlphaFoldDB" id="A0A0F9BZ28"/>
<name>A0A0F9BZ28_9ZZZZ</name>
<proteinExistence type="predicted"/>
<protein>
    <submittedName>
        <fullName evidence="1">Uncharacterized protein</fullName>
    </submittedName>
</protein>